<dbReference type="Pfam" id="PF14765">
    <property type="entry name" value="PS-DH"/>
    <property type="match status" value="1"/>
</dbReference>
<dbReference type="SMART" id="SM00825">
    <property type="entry name" value="PKS_KS"/>
    <property type="match status" value="3"/>
</dbReference>
<proteinExistence type="inferred from homology"/>
<dbReference type="CDD" id="cd08953">
    <property type="entry name" value="KR_2_SDR_x"/>
    <property type="match status" value="2"/>
</dbReference>
<dbReference type="InterPro" id="IPR042104">
    <property type="entry name" value="PKS_dehydratase_sf"/>
</dbReference>
<dbReference type="Pfam" id="PF21089">
    <property type="entry name" value="PKS_DH_N"/>
    <property type="match status" value="1"/>
</dbReference>
<dbReference type="SUPFAM" id="SSF47336">
    <property type="entry name" value="ACP-like"/>
    <property type="match status" value="4"/>
</dbReference>
<dbReference type="InterPro" id="IPR057326">
    <property type="entry name" value="KR_dom"/>
</dbReference>
<evidence type="ECO:0000259" key="14">
    <source>
        <dbReference type="PROSITE" id="PS52004"/>
    </source>
</evidence>
<evidence type="ECO:0000256" key="7">
    <source>
        <dbReference type="ARBA" id="ARBA00022553"/>
    </source>
</evidence>
<comment type="subcellular location">
    <subcellularLocation>
        <location evidence="1">Cytoplasm</location>
    </subcellularLocation>
</comment>
<dbReference type="CDD" id="cd00833">
    <property type="entry name" value="PKS"/>
    <property type="match status" value="3"/>
</dbReference>
<feature type="region of interest" description="C-terminal hotdog fold" evidence="11">
    <location>
        <begin position="766"/>
        <end position="905"/>
    </location>
</feature>
<feature type="domain" description="Ketosynthase family 3 (KS3)" evidence="14">
    <location>
        <begin position="1675"/>
        <end position="2094"/>
    </location>
</feature>
<feature type="region of interest" description="Disordered" evidence="12">
    <location>
        <begin position="2263"/>
        <end position="2284"/>
    </location>
</feature>
<dbReference type="Pfam" id="PF00550">
    <property type="entry name" value="PP-binding"/>
    <property type="match status" value="4"/>
</dbReference>
<evidence type="ECO:0000256" key="10">
    <source>
        <dbReference type="ARBA" id="ARBA00054155"/>
    </source>
</evidence>
<dbReference type="PROSITE" id="PS50075">
    <property type="entry name" value="CARRIER"/>
    <property type="match status" value="4"/>
</dbReference>
<reference evidence="16 17" key="1">
    <citation type="submission" date="2018-12" db="EMBL/GenBank/DDBJ databases">
        <authorList>
            <consortium name="Pathogen Informatics"/>
        </authorList>
    </citation>
    <scope>NUCLEOTIDE SEQUENCE [LARGE SCALE GENOMIC DNA]</scope>
    <source>
        <strain evidence="16 17">NCTC7357</strain>
    </source>
</reference>
<keyword evidence="7" id="KW-0597">Phosphoprotein</keyword>
<dbReference type="InterPro" id="IPR020807">
    <property type="entry name" value="PKS_DH"/>
</dbReference>
<evidence type="ECO:0000256" key="9">
    <source>
        <dbReference type="ARBA" id="ARBA00022737"/>
    </source>
</evidence>
<dbReference type="InterPro" id="IPR049900">
    <property type="entry name" value="PKS_mFAS_DH"/>
</dbReference>
<evidence type="ECO:0000256" key="1">
    <source>
        <dbReference type="ARBA" id="ARBA00004496"/>
    </source>
</evidence>
<dbReference type="Gene3D" id="3.40.47.10">
    <property type="match status" value="3"/>
</dbReference>
<keyword evidence="6" id="KW-0963">Cytoplasm</keyword>
<keyword evidence="8" id="KW-0808">Transferase</keyword>
<feature type="domain" description="PKS/mFAS DH" evidence="15">
    <location>
        <begin position="633"/>
        <end position="905"/>
    </location>
</feature>
<evidence type="ECO:0000256" key="4">
    <source>
        <dbReference type="ARBA" id="ARBA00006484"/>
    </source>
</evidence>
<dbReference type="PROSITE" id="PS00012">
    <property type="entry name" value="PHOSPHOPANTETHEINE"/>
    <property type="match status" value="2"/>
</dbReference>
<sequence length="3578" mass="388220">MNTPAFFPDNEKVGGPQADFQDIAIIGVSGRYPMAENLDEFWRNLASGRDCVSRLPEDRWQQGHPQRERSGDTWGGFLKDVDCFDSLFFNITPRDAAKLDPQERLFLQCAYAAIEDAGYTRRTLGKSVAERHSRQSRVGVFAGAMYQEYQLYGVEASLVSDGTAANGVAASIANRVSFFCGFNGPSLTLDTMCSSSITAIHLACQSLQLQECEVALAGGINLSLHPNKYRLLKDNKFLSQKGRCRSFARGGDGYIPSEGVGVVVLKPLAKAVLDGDRIHGVIKASVINHGGHSTGYYVPNAEQQSALIREAIDKAGIDPRHIQYVEAHGTGTPVGDPIELQGLSTAFGAYTQDKQFCAIGSVKSNIGHSESAAGIAALSKILLQMKHGQLAPSLYADEINPDLNFTDSPFYVQRNLEAWPCAVDEQGRRRPRMASLSSYGAGGSNAHLIIAEYLPSQAVAQQGPQVPPVLVLSAPNQVALQLQARQLLQFFQTGGAATSQELLECAYTLQVGREAFDWRLGFVAQDVDAAIASLEQFLDGAHEQVAHILHGRINESTARPAVPGDTRGGADPQQCLRAWIDGADIDWANLYGKVRPARVSLPTYPFSRNKLWLKTDTRLSPYPSPVVDGPHAHPLLGQHQSGTLMFSSVFSGQEPFLADHQVNGSPILPAVAYLEMARAAHEALTPEKAPLSLHKLLWSRPAQVADAVLDTRITLSAQDSAHQSFIIESTDASGDYLTCARGTIGRLQQSAPPALDVPAFIGQHCHRRYEGAECYRHFASIGLDYGRSHQTIEYLHRGAHHVVARLSLAPFDTSYQLHPSMADGAFQAIIGFYLGADRSDWLPVPFALERADLHRACSSEMWCIVSHAAQGDGKVFDIQLLDVDGRLCALFSALTIKDFSAAKRVPVEVAPVAVTPGRNVSLAVEWQPCEWLATPAPAPLKVLQIGTQDGIEAELSRLLPQRVYADHQELASRESCDRLLARAGAFDEILWIAPTPGADLIQEQETGMMNLFRLVKALLSQDCHTRQLSLTLVTSQAQSVHEAEPVFAAHASVHGLVGVLAKEMRKWRFRMIDLDGTRPWPVEQLLTLPFDSKGETWALRAGRWYRQCLMACHEPLAKEAWAFRRHGVYVILGGAGGIGKALSRYLIEHYSANVIWLGRRSLEQGITAELDSFRDLSHVPIYFQADATDPAALAEAHRQIKQRFAHIHGVINSAIVLHDQSVLSMEERTFALVLGTKVASSVNMAQVFGHEPLDFMLFFSSLAAFLKTAGQSNYTSGSVFQDAFAHHLRNVCRFPVKIMNWGYWGEFGAGASEHYRQRMANIGVACIDTAEGIAAVEFLLRSSLSQLGFIRMLDFNALNILPGMLLDRALEISDRYATVSDVAGVLARADLQMQALLPQPPGAAMAVAPQVAALAASLPAEANGGLAPLPARDSAKPVRDLRGRALAHMKTLVSEALQVPVDELDLGTPLVRYGVDSISAVYITNALGEVFGKVDGTLLFDLQTIEELADHFLSVQPQVYAGLFGSVTAEDPPSASSQPAVSSGADLRSNTVLRMRTLVSNALEVPLDQLDDSTPLVRYGVDSISAVYITNALGELFGKVDSSLLFDVQTIDEVADYFLAHEPDTCARLFGAETDVSDTNRAQGPLLDTPQQGAATSVQVPSAAPRLPMLTINRDDDIAIVGMAGRYPQALDLPAFWHNLLKGVHCIEEIPAQRWDWRTGFSNDPELIGGCYTRWGGFIEGHDEFDPVFFHISPAEAELMDPQERLILQHAYSCIEDAGYTPQGLSNGGDVGVFVGVMNSDYPLVSRYWSIANRVSYVFDFRGPSIALDTACSSSLSALHLAAESIRCGSCASALVGGVNLITDPVHLSSLSYMQMLSHGDACRAFGDRADGFVASEGVGVVMLKSLGQARREGDHIYGVIKGSMIGAGGRTSGYTVPSPRSQSQLMVKALERGGIAAQDVSYIEAHGTGTALGDPIEIKGLVGAYTGLTASGQTCALGSVKSNIGHAESAAGMAGLSKILLQMKHGMLAPTLHAHPCNPRIDFSQTPLRLVETAQAWERRTRQQDGQTWLVPRIAGLSSFGAGGANAHLLIAEDDQAPVHTPGAVVSAIVLSAQSREQLRQRVDDLSRHLHDERLDDTHLSRLAFTLQTGRETLEWRLGFVVRDMAHLSQCLGQILDTDWSQLAWLAIGDTPPRSKPTLPPVHSAAPWTSQALQQQIDNWVQGDPVDWAQCHVRQPQRLSLPGYPFRRDRYWLAPSHDLRRLTPTAEGNSSSPLRESAQVEARAKQPVLTYREVWQPQERQNRHSPAQVRRVLCLVDRAERGQALNLVIEQAHPGCAVMFLVCDGEATGLNNGVALARDDLEGFTAAFQLVRQRWSDVDICYHALGACDLYYCERYEGLLYSIQAMMAAQLPVHRLFLLARYPLPRLQALVESWMGFVRSLPMVMPQTRVSLLACQDTPGTGALSMADWFALHVLPEALAAEEDSVFYRDGIRHVAVTEALALVDSPRIEQAGKTWFITGGMGALAQLLWRRLHAQGANLVLTGRSALTPALVRDIEALDRGVGRLLYVQADVSDEISLRRAVQQAKARFGQIHGVIHAAGAAPTTTLEAIDLADFQRVLAAKVEGTRVLSRVFEPEGLTWHVQFSSSSAILGDFGSCSYAVANRYQSAFALAKNLDSQTRHIVINWPLWRDGAMGLNSRREERFYLDGSGQDYLETPDGLALFEQILASAVPQAIVLVGGNNPLQRRLSGHAPAAEPVLGVSIPVQPSSAPVDARQVRQWVFEAIEEQIKLPAERVRTSLNWTELGFDSIKLAQLGKQLSQRLGCALTPATFFANPSVDDLLAFLARDLAPQSPPVVPADKPHMAPQSASPNTPETYEPIAIIGVSGRFPGADSVEQLWRNWVEGTSAIQAASACRGLRAESAGFATQSRLYAGFIDGVEAFDPLFFELSPHEAAVIDPQQRLFLQAAWHAFEDAGYLGASIRGSQCGVFVGAEESFYGEQLADAGRINANRNATLSARIAYALDLNGPNYSLTASCSSGLMAIHQACRALHNRECTIALAGGVSLMISSRELGALADVMPLAQEPACRVFDQDASGLVPAEAVAAVVLKPLSQALADGDQVYGVIRSSAVNYDGRTNGILAPSPARQAELFAQALATGGLEPGQIQLVLAHSIGMHLGDPVEVQALQQVFAQDNRQPCSLSSIKPGLGHSFAASGVVDLLAMLMALRYACKPALQGLRQVNEYIGFDRSGIAPVLSRQSWQVAAGERRRGLVSTTGINGSNACVLIEEAPQPCETAPAPAYKAYLVLLSAPDAPRLAQLAERLLQQITDNPALRLEDVAFTLMQGREPLECRAAWVVHSLDELRTVLAGFDDVSLGYRGHNPVLESLAPAAWPDSPSSDALHALAAGWVEGTPMPVRPAVAGRRISLPLTAFLRTPCWSANTLPGPVAQSVRAEPSRQANEDVHAFILAFLEQHLGLSPAQLVVDKPLRQYGMDSVLAIKLAHALEQRFQVRLSARAFHENPSLAALNAHIQQHPDFAHGAGSEVAPFQDAQVIAMLDQIIQNEKSLDDVKELLK</sequence>
<dbReference type="GO" id="GO:0006633">
    <property type="term" value="P:fatty acid biosynthetic process"/>
    <property type="evidence" value="ECO:0007669"/>
    <property type="project" value="InterPro"/>
</dbReference>
<dbReference type="Proteomes" id="UP000277437">
    <property type="component" value="Chromosome"/>
</dbReference>
<dbReference type="Gene3D" id="1.10.1200.10">
    <property type="entry name" value="ACP-like"/>
    <property type="match status" value="4"/>
</dbReference>
<comment type="function">
    <text evidence="10">Involved in production of the polyketide antibiotic thailandamide.</text>
</comment>
<dbReference type="InterPro" id="IPR020806">
    <property type="entry name" value="PKS_PP-bd"/>
</dbReference>
<dbReference type="PROSITE" id="PS00098">
    <property type="entry name" value="THIOLASE_1"/>
    <property type="match status" value="1"/>
</dbReference>
<dbReference type="PROSITE" id="PS00606">
    <property type="entry name" value="KS3_1"/>
    <property type="match status" value="1"/>
</dbReference>
<dbReference type="FunFam" id="3.40.47.10:FF:000019">
    <property type="entry name" value="Polyketide synthase type I"/>
    <property type="match status" value="1"/>
</dbReference>
<dbReference type="InterPro" id="IPR014031">
    <property type="entry name" value="Ketoacyl_synth_C"/>
</dbReference>
<dbReference type="GO" id="GO:0004315">
    <property type="term" value="F:3-oxoacyl-[acyl-carrier-protein] synthase activity"/>
    <property type="evidence" value="ECO:0007669"/>
    <property type="project" value="InterPro"/>
</dbReference>
<dbReference type="InterPro" id="IPR054514">
    <property type="entry name" value="RhiE-like_linker"/>
</dbReference>
<dbReference type="InterPro" id="IPR020615">
    <property type="entry name" value="Thiolase_acyl_enz_int_AS"/>
</dbReference>
<dbReference type="InterPro" id="IPR018201">
    <property type="entry name" value="Ketoacyl_synth_AS"/>
</dbReference>
<evidence type="ECO:0000256" key="11">
    <source>
        <dbReference type="PROSITE-ProRule" id="PRU01363"/>
    </source>
</evidence>
<evidence type="ECO:0000256" key="6">
    <source>
        <dbReference type="ARBA" id="ARBA00022490"/>
    </source>
</evidence>
<feature type="active site" description="Proton donor; for dehydratase activity" evidence="11">
    <location>
        <position position="823"/>
    </location>
</feature>
<dbReference type="EMBL" id="LR134334">
    <property type="protein sequence ID" value="VEF77469.1"/>
    <property type="molecule type" value="Genomic_DNA"/>
</dbReference>
<dbReference type="SMART" id="SM01294">
    <property type="entry name" value="PKS_PP_betabranch"/>
    <property type="match status" value="1"/>
</dbReference>
<dbReference type="GO" id="GO:0071770">
    <property type="term" value="P:DIM/DIP cell wall layer assembly"/>
    <property type="evidence" value="ECO:0007669"/>
    <property type="project" value="TreeGrafter"/>
</dbReference>
<feature type="active site" description="Proton acceptor; for dehydratase activity" evidence="11">
    <location>
        <position position="660"/>
    </location>
</feature>
<dbReference type="PROSITE" id="PS52019">
    <property type="entry name" value="PKS_MFAS_DH"/>
    <property type="match status" value="1"/>
</dbReference>
<dbReference type="SMART" id="SM00823">
    <property type="entry name" value="PKS_PP"/>
    <property type="match status" value="4"/>
</dbReference>
<evidence type="ECO:0000256" key="12">
    <source>
        <dbReference type="SAM" id="MobiDB-lite"/>
    </source>
</evidence>
<feature type="domain" description="Carrier" evidence="13">
    <location>
        <begin position="2777"/>
        <end position="2851"/>
    </location>
</feature>
<feature type="domain" description="Carrier" evidence="13">
    <location>
        <begin position="1549"/>
        <end position="1622"/>
    </location>
</feature>
<dbReference type="SMART" id="SM00826">
    <property type="entry name" value="PKS_DH"/>
    <property type="match status" value="1"/>
</dbReference>
<comment type="pathway">
    <text evidence="2">Antibiotic biosynthesis.</text>
</comment>
<dbReference type="PROSITE" id="PS52004">
    <property type="entry name" value="KS3_2"/>
    <property type="match status" value="3"/>
</dbReference>
<gene>
    <name evidence="16" type="primary">rzxB_1</name>
    <name evidence="16" type="ORF">NCTC7357_05875</name>
</gene>
<evidence type="ECO:0000256" key="3">
    <source>
        <dbReference type="ARBA" id="ARBA00005194"/>
    </source>
</evidence>
<dbReference type="RefSeq" id="WP_124323945.1">
    <property type="nucleotide sequence ID" value="NZ_CP118137.1"/>
</dbReference>
<dbReference type="InterPro" id="IPR050091">
    <property type="entry name" value="PKS_NRPS_Biosynth_Enz"/>
</dbReference>
<dbReference type="InterPro" id="IPR009081">
    <property type="entry name" value="PP-bd_ACP"/>
</dbReference>
<evidence type="ECO:0000313" key="16">
    <source>
        <dbReference type="EMBL" id="VEF77469.1"/>
    </source>
</evidence>
<keyword evidence="5" id="KW-0596">Phosphopantetheine</keyword>
<accession>A0AAX3G392</accession>
<evidence type="ECO:0000259" key="15">
    <source>
        <dbReference type="PROSITE" id="PS52019"/>
    </source>
</evidence>
<dbReference type="Gene3D" id="3.40.50.720">
    <property type="entry name" value="NAD(P)-binding Rossmann-like Domain"/>
    <property type="match status" value="2"/>
</dbReference>
<feature type="domain" description="Carrier" evidence="13">
    <location>
        <begin position="3461"/>
        <end position="3538"/>
    </location>
</feature>
<dbReference type="GO" id="GO:0004312">
    <property type="term" value="F:fatty acid synthase activity"/>
    <property type="evidence" value="ECO:0007669"/>
    <property type="project" value="TreeGrafter"/>
</dbReference>
<dbReference type="InterPro" id="IPR036291">
    <property type="entry name" value="NAD(P)-bd_dom_sf"/>
</dbReference>
<evidence type="ECO:0000256" key="5">
    <source>
        <dbReference type="ARBA" id="ARBA00022450"/>
    </source>
</evidence>
<evidence type="ECO:0000256" key="8">
    <source>
        <dbReference type="ARBA" id="ARBA00022679"/>
    </source>
</evidence>
<dbReference type="Pfam" id="PF22621">
    <property type="entry name" value="CurL-like_PKS_C"/>
    <property type="match status" value="1"/>
</dbReference>
<protein>
    <submittedName>
        <fullName evidence="16">Polyketide synthase</fullName>
    </submittedName>
</protein>
<dbReference type="PANTHER" id="PTHR43775">
    <property type="entry name" value="FATTY ACID SYNTHASE"/>
    <property type="match status" value="1"/>
</dbReference>
<dbReference type="SMART" id="SM00822">
    <property type="entry name" value="PKS_KR"/>
    <property type="match status" value="2"/>
</dbReference>
<dbReference type="SUPFAM" id="SSF51735">
    <property type="entry name" value="NAD(P)-binding Rossmann-fold domains"/>
    <property type="match status" value="3"/>
</dbReference>
<dbReference type="Pfam" id="PF00109">
    <property type="entry name" value="ketoacyl-synt"/>
    <property type="match status" value="3"/>
</dbReference>
<feature type="region of interest" description="Disordered" evidence="12">
    <location>
        <begin position="2857"/>
        <end position="2876"/>
    </location>
</feature>
<feature type="domain" description="Ketosynthase family 3 (KS3)" evidence="14">
    <location>
        <begin position="20"/>
        <end position="452"/>
    </location>
</feature>
<dbReference type="InterPro" id="IPR014030">
    <property type="entry name" value="Ketoacyl_synth_N"/>
</dbReference>
<evidence type="ECO:0000313" key="17">
    <source>
        <dbReference type="Proteomes" id="UP000277437"/>
    </source>
</evidence>
<comment type="pathway">
    <text evidence="3">Lipid metabolism; fatty acid biosynthesis.</text>
</comment>
<dbReference type="Pfam" id="PF02801">
    <property type="entry name" value="Ketoacyl-synt_C"/>
    <property type="match status" value="3"/>
</dbReference>
<organism evidence="16 17">
    <name type="scientific">Pseudomonas chlororaphis</name>
    <dbReference type="NCBI Taxonomy" id="587753"/>
    <lineage>
        <taxon>Bacteria</taxon>
        <taxon>Pseudomonadati</taxon>
        <taxon>Pseudomonadota</taxon>
        <taxon>Gammaproteobacteria</taxon>
        <taxon>Pseudomonadales</taxon>
        <taxon>Pseudomonadaceae</taxon>
        <taxon>Pseudomonas</taxon>
    </lineage>
</organism>
<dbReference type="InterPro" id="IPR016039">
    <property type="entry name" value="Thiolase-like"/>
</dbReference>
<dbReference type="GO" id="GO:0005737">
    <property type="term" value="C:cytoplasm"/>
    <property type="evidence" value="ECO:0007669"/>
    <property type="project" value="UniProtKB-SubCell"/>
</dbReference>
<dbReference type="InterPro" id="IPR036736">
    <property type="entry name" value="ACP-like_sf"/>
</dbReference>
<comment type="similarity">
    <text evidence="4">Belongs to the short-chain dehydrogenases/reductases (SDR) family.</text>
</comment>
<dbReference type="SUPFAM" id="SSF53901">
    <property type="entry name" value="Thiolase-like"/>
    <property type="match status" value="3"/>
</dbReference>
<dbReference type="GO" id="GO:0031177">
    <property type="term" value="F:phosphopantetheine binding"/>
    <property type="evidence" value="ECO:0007669"/>
    <property type="project" value="InterPro"/>
</dbReference>
<dbReference type="InterPro" id="IPR049551">
    <property type="entry name" value="PKS_DH_C"/>
</dbReference>
<dbReference type="Gene3D" id="1.10.1240.100">
    <property type="match status" value="3"/>
</dbReference>
<dbReference type="InterPro" id="IPR049552">
    <property type="entry name" value="PKS_DH_N"/>
</dbReference>
<dbReference type="Pfam" id="PF22336">
    <property type="entry name" value="RhiE-like_linker"/>
    <property type="match status" value="2"/>
</dbReference>
<dbReference type="InterPro" id="IPR006162">
    <property type="entry name" value="Ppantetheine_attach_site"/>
</dbReference>
<dbReference type="InterPro" id="IPR013968">
    <property type="entry name" value="PKS_KR"/>
</dbReference>
<dbReference type="InterPro" id="IPR020841">
    <property type="entry name" value="PKS_Beta-ketoAc_synthase_dom"/>
</dbReference>
<keyword evidence="9" id="KW-0677">Repeat</keyword>
<evidence type="ECO:0000259" key="13">
    <source>
        <dbReference type="PROSITE" id="PS50075"/>
    </source>
</evidence>
<feature type="domain" description="Carrier" evidence="13">
    <location>
        <begin position="1443"/>
        <end position="1516"/>
    </location>
</feature>
<feature type="region of interest" description="N-terminal hotdog fold" evidence="11">
    <location>
        <begin position="633"/>
        <end position="751"/>
    </location>
</feature>
<dbReference type="Gene3D" id="3.10.129.110">
    <property type="entry name" value="Polyketide synthase dehydratase"/>
    <property type="match status" value="1"/>
</dbReference>
<evidence type="ECO:0000256" key="2">
    <source>
        <dbReference type="ARBA" id="ARBA00004792"/>
    </source>
</evidence>
<name>A0AAX3G392_9PSED</name>
<dbReference type="PANTHER" id="PTHR43775:SF37">
    <property type="entry name" value="SI:DKEY-61P9.11"/>
    <property type="match status" value="1"/>
</dbReference>
<feature type="domain" description="Ketosynthase family 3 (KS3)" evidence="14">
    <location>
        <begin position="2879"/>
        <end position="3291"/>
    </location>
</feature>
<dbReference type="GO" id="GO:0005886">
    <property type="term" value="C:plasma membrane"/>
    <property type="evidence" value="ECO:0007669"/>
    <property type="project" value="TreeGrafter"/>
</dbReference>
<dbReference type="Pfam" id="PF08659">
    <property type="entry name" value="KR"/>
    <property type="match status" value="2"/>
</dbReference>